<dbReference type="Pfam" id="PF00753">
    <property type="entry name" value="Lactamase_B"/>
    <property type="match status" value="1"/>
</dbReference>
<name>A0ABV6BY08_9FLAO</name>
<dbReference type="PANTHER" id="PTHR30619:SF1">
    <property type="entry name" value="RECOMBINATION PROTEIN 2"/>
    <property type="match status" value="1"/>
</dbReference>
<evidence type="ECO:0000313" key="2">
    <source>
        <dbReference type="EMBL" id="MFC0079496.1"/>
    </source>
</evidence>
<protein>
    <submittedName>
        <fullName evidence="2">ComEC/Rec2 family competence protein</fullName>
    </submittedName>
</protein>
<keyword evidence="3" id="KW-1185">Reference proteome</keyword>
<dbReference type="EMBL" id="JBHLYW010000022">
    <property type="protein sequence ID" value="MFC0079496.1"/>
    <property type="molecule type" value="Genomic_DNA"/>
</dbReference>
<dbReference type="Proteomes" id="UP001589734">
    <property type="component" value="Unassembled WGS sequence"/>
</dbReference>
<feature type="domain" description="Metallo-beta-lactamase" evidence="1">
    <location>
        <begin position="34"/>
        <end position="82"/>
    </location>
</feature>
<sequence length="357" mass="40251">MNLDPNELSISFFDALGGDAVWIRYRGNDHLWHNILIDGGYIGSYEEIFKPVLDAISLSGEFVDLWIITHIDLDHIGAVISFIADKTHNENQELIKLFWFNHAEFRMPSLDGKVGYKQGIALRSYLESTGKLLKEKITIETGTVDFYGLELTLLGPTLEKIAAADLDWNKREVKGGAKISRRQSDHHKKIEEFTATEFTENADIVNGSSIIFLLKFKSVRGLFLADGHPSDAVNGLKTLGYTKENPIKVNFVKVSHHGSKNNTSPELLTLIDTAVYVISANGISNKHPDKETMARILHHHQQNGRGLEFKYTSGTDQIRSIFNSDENPEQRFNFIQTFIEEDHPAIILNYPALNNSI</sequence>
<dbReference type="Gene3D" id="3.60.15.10">
    <property type="entry name" value="Ribonuclease Z/Hydroxyacylglutathione hydrolase-like"/>
    <property type="match status" value="1"/>
</dbReference>
<reference evidence="2 3" key="1">
    <citation type="submission" date="2024-09" db="EMBL/GenBank/DDBJ databases">
        <authorList>
            <person name="Sun Q."/>
            <person name="Mori K."/>
        </authorList>
    </citation>
    <scope>NUCLEOTIDE SEQUENCE [LARGE SCALE GENOMIC DNA]</scope>
    <source>
        <strain evidence="2 3">CGMCC 1.12926</strain>
    </source>
</reference>
<dbReference type="SUPFAM" id="SSF56281">
    <property type="entry name" value="Metallo-hydrolase/oxidoreductase"/>
    <property type="match status" value="1"/>
</dbReference>
<evidence type="ECO:0000259" key="1">
    <source>
        <dbReference type="Pfam" id="PF00753"/>
    </source>
</evidence>
<comment type="caution">
    <text evidence="2">The sequence shown here is derived from an EMBL/GenBank/DDBJ whole genome shotgun (WGS) entry which is preliminary data.</text>
</comment>
<accession>A0ABV6BY08</accession>
<evidence type="ECO:0000313" key="3">
    <source>
        <dbReference type="Proteomes" id="UP001589734"/>
    </source>
</evidence>
<dbReference type="RefSeq" id="WP_379687137.1">
    <property type="nucleotide sequence ID" value="NZ_JBHLYW010000022.1"/>
</dbReference>
<dbReference type="PANTHER" id="PTHR30619">
    <property type="entry name" value="DNA INTERNALIZATION/COMPETENCE PROTEIN COMEC/REC2"/>
    <property type="match status" value="1"/>
</dbReference>
<proteinExistence type="predicted"/>
<dbReference type="InterPro" id="IPR001279">
    <property type="entry name" value="Metallo-B-lactamas"/>
</dbReference>
<dbReference type="InterPro" id="IPR036866">
    <property type="entry name" value="RibonucZ/Hydroxyglut_hydro"/>
</dbReference>
<gene>
    <name evidence="2" type="ORF">ACFFLS_20790</name>
</gene>
<dbReference type="InterPro" id="IPR052159">
    <property type="entry name" value="Competence_DNA_uptake"/>
</dbReference>
<organism evidence="2 3">
    <name type="scientific">Flavobacterium procerum</name>
    <dbReference type="NCBI Taxonomy" id="1455569"/>
    <lineage>
        <taxon>Bacteria</taxon>
        <taxon>Pseudomonadati</taxon>
        <taxon>Bacteroidota</taxon>
        <taxon>Flavobacteriia</taxon>
        <taxon>Flavobacteriales</taxon>
        <taxon>Flavobacteriaceae</taxon>
        <taxon>Flavobacterium</taxon>
    </lineage>
</organism>